<accession>A0AA37XG24</accession>
<dbReference type="Gene3D" id="1.10.10.10">
    <property type="entry name" value="Winged helix-like DNA-binding domain superfamily/Winged helix DNA-binding domain"/>
    <property type="match status" value="1"/>
</dbReference>
<protein>
    <recommendedName>
        <fullName evidence="3">Helix-turn-helix domain-containing protein</fullName>
    </recommendedName>
</protein>
<dbReference type="Proteomes" id="UP001157161">
    <property type="component" value="Unassembled WGS sequence"/>
</dbReference>
<evidence type="ECO:0000313" key="2">
    <source>
        <dbReference type="Proteomes" id="UP001157161"/>
    </source>
</evidence>
<reference evidence="1" key="2">
    <citation type="submission" date="2023-02" db="EMBL/GenBank/DDBJ databases">
        <authorList>
            <person name="Sun Q."/>
            <person name="Mori K."/>
        </authorList>
    </citation>
    <scope>NUCLEOTIDE SEQUENCE</scope>
    <source>
        <strain evidence="1">NBRC 112290</strain>
    </source>
</reference>
<sequence length="67" mass="7506">MTDDDTFLTEDQLAERWQCSARTLRNDRHRGRGVPYTKLGGSGRVRYSLAAVRAWETGHAVAPETTA</sequence>
<keyword evidence="2" id="KW-1185">Reference proteome</keyword>
<dbReference type="InterPro" id="IPR009061">
    <property type="entry name" value="DNA-bd_dom_put_sf"/>
</dbReference>
<name>A0AA37XG24_9MICO</name>
<evidence type="ECO:0008006" key="3">
    <source>
        <dbReference type="Google" id="ProtNLM"/>
    </source>
</evidence>
<organism evidence="1 2">
    <name type="scientific">Litorihabitans aurantiacus</name>
    <dbReference type="NCBI Taxonomy" id="1930061"/>
    <lineage>
        <taxon>Bacteria</taxon>
        <taxon>Bacillati</taxon>
        <taxon>Actinomycetota</taxon>
        <taxon>Actinomycetes</taxon>
        <taxon>Micrococcales</taxon>
        <taxon>Beutenbergiaceae</taxon>
        <taxon>Litorihabitans</taxon>
    </lineage>
</organism>
<dbReference type="InterPro" id="IPR036388">
    <property type="entry name" value="WH-like_DNA-bd_sf"/>
</dbReference>
<gene>
    <name evidence="1" type="ORF">GCM10025875_25710</name>
</gene>
<dbReference type="EMBL" id="BSUM01000001">
    <property type="protein sequence ID" value="GMA32579.1"/>
    <property type="molecule type" value="Genomic_DNA"/>
</dbReference>
<proteinExistence type="predicted"/>
<dbReference type="SUPFAM" id="SSF46955">
    <property type="entry name" value="Putative DNA-binding domain"/>
    <property type="match status" value="1"/>
</dbReference>
<dbReference type="AlphaFoldDB" id="A0AA37XG24"/>
<reference evidence="1" key="1">
    <citation type="journal article" date="2014" name="Int. J. Syst. Evol. Microbiol.">
        <title>Complete genome sequence of Corynebacterium casei LMG S-19264T (=DSM 44701T), isolated from a smear-ripened cheese.</title>
        <authorList>
            <consortium name="US DOE Joint Genome Institute (JGI-PGF)"/>
            <person name="Walter F."/>
            <person name="Albersmeier A."/>
            <person name="Kalinowski J."/>
            <person name="Ruckert C."/>
        </authorList>
    </citation>
    <scope>NUCLEOTIDE SEQUENCE</scope>
    <source>
        <strain evidence="1">NBRC 112290</strain>
    </source>
</reference>
<dbReference type="RefSeq" id="WP_284251254.1">
    <property type="nucleotide sequence ID" value="NZ_BSUM01000001.1"/>
</dbReference>
<comment type="caution">
    <text evidence="1">The sequence shown here is derived from an EMBL/GenBank/DDBJ whole genome shotgun (WGS) entry which is preliminary data.</text>
</comment>
<evidence type="ECO:0000313" key="1">
    <source>
        <dbReference type="EMBL" id="GMA32579.1"/>
    </source>
</evidence>